<protein>
    <submittedName>
        <fullName evidence="1">Uncharacterized protein</fullName>
    </submittedName>
</protein>
<dbReference type="EMBL" id="RQFF01000045">
    <property type="protein sequence ID" value="TGK65303.1"/>
    <property type="molecule type" value="Genomic_DNA"/>
</dbReference>
<proteinExistence type="predicted"/>
<name>A0A6N4PRJ9_9LEPT</name>
<reference evidence="1" key="1">
    <citation type="journal article" date="2019" name="PLoS Negl. Trop. Dis.">
        <title>Revisiting the worldwide diversity of Leptospira species in the environment.</title>
        <authorList>
            <person name="Vincent A.T."/>
            <person name="Schiettekatte O."/>
            <person name="Bourhy P."/>
            <person name="Veyrier F.J."/>
            <person name="Picardeau M."/>
        </authorList>
    </citation>
    <scope>NUCLEOTIDE SEQUENCE [LARGE SCALE GENOMIC DNA]</scope>
    <source>
        <strain evidence="1">201800293</strain>
    </source>
</reference>
<comment type="caution">
    <text evidence="1">The sequence shown here is derived from an EMBL/GenBank/DDBJ whole genome shotgun (WGS) entry which is preliminary data.</text>
</comment>
<dbReference type="AlphaFoldDB" id="A0A6N4PRJ9"/>
<organism evidence="1 2">
    <name type="scientific">Leptospira kanakyensis</name>
    <dbReference type="NCBI Taxonomy" id="2484968"/>
    <lineage>
        <taxon>Bacteria</taxon>
        <taxon>Pseudomonadati</taxon>
        <taxon>Spirochaetota</taxon>
        <taxon>Spirochaetia</taxon>
        <taxon>Leptospirales</taxon>
        <taxon>Leptospiraceae</taxon>
        <taxon>Leptospira</taxon>
    </lineage>
</organism>
<dbReference type="Proteomes" id="UP000297239">
    <property type="component" value="Unassembled WGS sequence"/>
</dbReference>
<sequence length="230" mass="27129">MKKNILPNIITLVFLIQISCKSSNFQLLTDNTRYKNLSDNEKTNIINSDYLFKIDKSNLNYRYRILPYIESKDKYINKDDLQDSFKFIATYDSNLFDKLTYYNFDNSIIIDQYHNVLIDLRYQIKDIPSESIYPTAIIMLEQGKILKNSTSFIGVKLRIFIRLSIFDKFGNELAYCQKKLFNPIYSNEFLSKNIVQDNSPFLTNLNENLKTIDNFALSQKIKSCETELFK</sequence>
<keyword evidence="2" id="KW-1185">Reference proteome</keyword>
<accession>A0A6N4PRJ9</accession>
<evidence type="ECO:0000313" key="2">
    <source>
        <dbReference type="Proteomes" id="UP000297239"/>
    </source>
</evidence>
<dbReference type="OrthoDB" id="346167at2"/>
<dbReference type="RefSeq" id="WP_135681216.1">
    <property type="nucleotide sequence ID" value="NZ_RQFF01000045.1"/>
</dbReference>
<gene>
    <name evidence="1" type="ORF">EHQ18_19825</name>
</gene>
<evidence type="ECO:0000313" key="1">
    <source>
        <dbReference type="EMBL" id="TGK65303.1"/>
    </source>
</evidence>